<evidence type="ECO:0000313" key="8">
    <source>
        <dbReference type="EMBL" id="TCP66237.1"/>
    </source>
</evidence>
<feature type="transmembrane region" description="Helical" evidence="6">
    <location>
        <begin position="238"/>
        <end position="260"/>
    </location>
</feature>
<dbReference type="Proteomes" id="UP000294746">
    <property type="component" value="Unassembled WGS sequence"/>
</dbReference>
<feature type="transmembrane region" description="Helical" evidence="6">
    <location>
        <begin position="211"/>
        <end position="232"/>
    </location>
</feature>
<feature type="transmembrane region" description="Helical" evidence="6">
    <location>
        <begin position="77"/>
        <end position="97"/>
    </location>
</feature>
<dbReference type="InterPro" id="IPR050495">
    <property type="entry name" value="ATG22/LtaA_families"/>
</dbReference>
<dbReference type="Gene3D" id="1.20.1250.20">
    <property type="entry name" value="MFS general substrate transporter like domains"/>
    <property type="match status" value="2"/>
</dbReference>
<dbReference type="InterPro" id="IPR036259">
    <property type="entry name" value="MFS_trans_sf"/>
</dbReference>
<feature type="transmembrane region" description="Helical" evidence="6">
    <location>
        <begin position="297"/>
        <end position="319"/>
    </location>
</feature>
<organism evidence="8 9">
    <name type="scientific">Baia soyae</name>
    <dbReference type="NCBI Taxonomy" id="1544746"/>
    <lineage>
        <taxon>Bacteria</taxon>
        <taxon>Bacillati</taxon>
        <taxon>Bacillota</taxon>
        <taxon>Bacilli</taxon>
        <taxon>Bacillales</taxon>
        <taxon>Thermoactinomycetaceae</taxon>
        <taxon>Baia</taxon>
    </lineage>
</organism>
<dbReference type="Pfam" id="PF11700">
    <property type="entry name" value="ATG22"/>
    <property type="match status" value="2"/>
</dbReference>
<feature type="transmembrane region" description="Helical" evidence="6">
    <location>
        <begin position="359"/>
        <end position="379"/>
    </location>
</feature>
<protein>
    <submittedName>
        <fullName evidence="8">UMF1 family MFS transporter</fullName>
    </submittedName>
</protein>
<dbReference type="InterPro" id="IPR024671">
    <property type="entry name" value="Atg22-like"/>
</dbReference>
<feature type="transmembrane region" description="Helical" evidence="6">
    <location>
        <begin position="118"/>
        <end position="137"/>
    </location>
</feature>
<feature type="domain" description="Major facilitator superfamily (MFS) profile" evidence="7">
    <location>
        <begin position="207"/>
        <end position="400"/>
    </location>
</feature>
<feature type="transmembrane region" description="Helical" evidence="6">
    <location>
        <begin position="20"/>
        <end position="40"/>
    </location>
</feature>
<sequence length="400" mass="43977">MPTFFSDTAAKGLDPGTATAYWGYTDSIASLFVLLLSPILGAIADASGSKKIFLRFFTYMGAISCLLMFTIGAGNWLWASLLICIGTIAFSGGNVFYDAFLTDIAPPEKRDYVSSVGYSYGYIGGGILLAAHLYFILNAETFGVTTTTATQISLASVGVWWFLFAIPLFRNVPEKKIATEKRSAWQWTRIGFQDVRHTLSKITKYPELIKFLIAFWFFNDGINTIIKMATIYGKEIGIGTTHLITALLLTQFIGFPSTLLFGKIAEKVGSKVTLFITLFTYLILVCIGYYMQSAMHFYILAGLVGLVQGGSQAISRSIFSRMVPVYHNTEFFGFFSLTGKCASILGPFVFALVGQLSGSSRLGILSLVFFFVVGIILLFRVNIPKGEKEALDDEEPIINV</sequence>
<evidence type="ECO:0000256" key="6">
    <source>
        <dbReference type="SAM" id="Phobius"/>
    </source>
</evidence>
<evidence type="ECO:0000256" key="5">
    <source>
        <dbReference type="ARBA" id="ARBA00023136"/>
    </source>
</evidence>
<accession>A0A4R2RUA9</accession>
<keyword evidence="2" id="KW-0813">Transport</keyword>
<gene>
    <name evidence="8" type="ORF">EDD57_12626</name>
</gene>
<proteinExistence type="predicted"/>
<dbReference type="EMBL" id="SLXV01000026">
    <property type="protein sequence ID" value="TCP66237.1"/>
    <property type="molecule type" value="Genomic_DNA"/>
</dbReference>
<comment type="subcellular location">
    <subcellularLocation>
        <location evidence="1">Cell membrane</location>
        <topology evidence="1">Multi-pass membrane protein</topology>
    </subcellularLocation>
</comment>
<name>A0A4R2RUA9_9BACL</name>
<feature type="transmembrane region" description="Helical" evidence="6">
    <location>
        <begin position="52"/>
        <end position="71"/>
    </location>
</feature>
<dbReference type="GO" id="GO:0005886">
    <property type="term" value="C:plasma membrane"/>
    <property type="evidence" value="ECO:0007669"/>
    <property type="project" value="UniProtKB-SubCell"/>
</dbReference>
<dbReference type="PANTHER" id="PTHR23519">
    <property type="entry name" value="AUTOPHAGY-RELATED PROTEIN 22"/>
    <property type="match status" value="1"/>
</dbReference>
<dbReference type="PANTHER" id="PTHR23519:SF1">
    <property type="entry name" value="AUTOPHAGY-RELATED PROTEIN 22"/>
    <property type="match status" value="1"/>
</dbReference>
<dbReference type="PROSITE" id="PS50850">
    <property type="entry name" value="MFS"/>
    <property type="match status" value="1"/>
</dbReference>
<keyword evidence="4 6" id="KW-1133">Transmembrane helix</keyword>
<dbReference type="AlphaFoldDB" id="A0A4R2RUA9"/>
<keyword evidence="3 6" id="KW-0812">Transmembrane</keyword>
<reference evidence="8 9" key="1">
    <citation type="submission" date="2019-03" db="EMBL/GenBank/DDBJ databases">
        <title>Genomic Encyclopedia of Type Strains, Phase IV (KMG-IV): sequencing the most valuable type-strain genomes for metagenomic binning, comparative biology and taxonomic classification.</title>
        <authorList>
            <person name="Goeker M."/>
        </authorList>
    </citation>
    <scope>NUCLEOTIDE SEQUENCE [LARGE SCALE GENOMIC DNA]</scope>
    <source>
        <strain evidence="8 9">DSM 46831</strain>
    </source>
</reference>
<keyword evidence="9" id="KW-1185">Reference proteome</keyword>
<dbReference type="GO" id="GO:0022857">
    <property type="term" value="F:transmembrane transporter activity"/>
    <property type="evidence" value="ECO:0007669"/>
    <property type="project" value="InterPro"/>
</dbReference>
<evidence type="ECO:0000259" key="7">
    <source>
        <dbReference type="PROSITE" id="PS50850"/>
    </source>
</evidence>
<evidence type="ECO:0000256" key="4">
    <source>
        <dbReference type="ARBA" id="ARBA00022989"/>
    </source>
</evidence>
<dbReference type="InterPro" id="IPR020846">
    <property type="entry name" value="MFS_dom"/>
</dbReference>
<feature type="transmembrane region" description="Helical" evidence="6">
    <location>
        <begin position="272"/>
        <end position="291"/>
    </location>
</feature>
<feature type="transmembrane region" description="Helical" evidence="6">
    <location>
        <begin position="149"/>
        <end position="169"/>
    </location>
</feature>
<evidence type="ECO:0000313" key="9">
    <source>
        <dbReference type="Proteomes" id="UP000294746"/>
    </source>
</evidence>
<feature type="transmembrane region" description="Helical" evidence="6">
    <location>
        <begin position="331"/>
        <end position="353"/>
    </location>
</feature>
<keyword evidence="5 6" id="KW-0472">Membrane</keyword>
<evidence type="ECO:0000256" key="1">
    <source>
        <dbReference type="ARBA" id="ARBA00004651"/>
    </source>
</evidence>
<evidence type="ECO:0000256" key="3">
    <source>
        <dbReference type="ARBA" id="ARBA00022692"/>
    </source>
</evidence>
<evidence type="ECO:0000256" key="2">
    <source>
        <dbReference type="ARBA" id="ARBA00022448"/>
    </source>
</evidence>
<comment type="caution">
    <text evidence="8">The sequence shown here is derived from an EMBL/GenBank/DDBJ whole genome shotgun (WGS) entry which is preliminary data.</text>
</comment>
<dbReference type="SUPFAM" id="SSF103473">
    <property type="entry name" value="MFS general substrate transporter"/>
    <property type="match status" value="1"/>
</dbReference>